<dbReference type="GO" id="GO:0005634">
    <property type="term" value="C:nucleus"/>
    <property type="evidence" value="ECO:0007669"/>
    <property type="project" value="InterPro"/>
</dbReference>
<sequence>MKRTTERYKKVLADNNYGGGVITGANTQHWKQMAANLRHQIEILDTATRQLLGEGITNKNQRELTQLDHKLCKAHAKVRKRKEELLLEEINSAVRQEALLQRQNDHIRAKILESQYNQQTNILLLPPDNDALQAFNFRNFMHVNPMNGAHHLSCHELTALQLG</sequence>
<dbReference type="AlphaFoldDB" id="A0AA38GZA8"/>
<gene>
    <name evidence="2" type="ORF">KI387_002313</name>
</gene>
<organism evidence="2 3">
    <name type="scientific">Taxus chinensis</name>
    <name type="common">Chinese yew</name>
    <name type="synonym">Taxus wallichiana var. chinensis</name>
    <dbReference type="NCBI Taxonomy" id="29808"/>
    <lineage>
        <taxon>Eukaryota</taxon>
        <taxon>Viridiplantae</taxon>
        <taxon>Streptophyta</taxon>
        <taxon>Embryophyta</taxon>
        <taxon>Tracheophyta</taxon>
        <taxon>Spermatophyta</taxon>
        <taxon>Pinopsida</taxon>
        <taxon>Pinidae</taxon>
        <taxon>Conifers II</taxon>
        <taxon>Cupressales</taxon>
        <taxon>Taxaceae</taxon>
        <taxon>Taxus</taxon>
    </lineage>
</organism>
<feature type="non-terminal residue" evidence="2">
    <location>
        <position position="163"/>
    </location>
</feature>
<dbReference type="PROSITE" id="PS51297">
    <property type="entry name" value="K_BOX"/>
    <property type="match status" value="1"/>
</dbReference>
<dbReference type="Pfam" id="PF01486">
    <property type="entry name" value="K-box"/>
    <property type="match status" value="1"/>
</dbReference>
<dbReference type="Proteomes" id="UP000824469">
    <property type="component" value="Unassembled WGS sequence"/>
</dbReference>
<reference evidence="2 3" key="1">
    <citation type="journal article" date="2021" name="Nat. Plants">
        <title>The Taxus genome provides insights into paclitaxel biosynthesis.</title>
        <authorList>
            <person name="Xiong X."/>
            <person name="Gou J."/>
            <person name="Liao Q."/>
            <person name="Li Y."/>
            <person name="Zhou Q."/>
            <person name="Bi G."/>
            <person name="Li C."/>
            <person name="Du R."/>
            <person name="Wang X."/>
            <person name="Sun T."/>
            <person name="Guo L."/>
            <person name="Liang H."/>
            <person name="Lu P."/>
            <person name="Wu Y."/>
            <person name="Zhang Z."/>
            <person name="Ro D.K."/>
            <person name="Shang Y."/>
            <person name="Huang S."/>
            <person name="Yan J."/>
        </authorList>
    </citation>
    <scope>NUCLEOTIDE SEQUENCE [LARGE SCALE GENOMIC DNA]</scope>
    <source>
        <strain evidence="2">Ta-2019</strain>
    </source>
</reference>
<dbReference type="GO" id="GO:0003700">
    <property type="term" value="F:DNA-binding transcription factor activity"/>
    <property type="evidence" value="ECO:0007669"/>
    <property type="project" value="InterPro"/>
</dbReference>
<keyword evidence="3" id="KW-1185">Reference proteome</keyword>
<dbReference type="EMBL" id="JAHRHJ020000001">
    <property type="protein sequence ID" value="KAH9330205.1"/>
    <property type="molecule type" value="Genomic_DNA"/>
</dbReference>
<name>A0AA38GZA8_TAXCH</name>
<protein>
    <recommendedName>
        <fullName evidence="1">K-box domain-containing protein</fullName>
    </recommendedName>
</protein>
<evidence type="ECO:0000313" key="3">
    <source>
        <dbReference type="Proteomes" id="UP000824469"/>
    </source>
</evidence>
<proteinExistence type="predicted"/>
<comment type="caution">
    <text evidence="2">The sequence shown here is derived from an EMBL/GenBank/DDBJ whole genome shotgun (WGS) entry which is preliminary data.</text>
</comment>
<accession>A0AA38GZA8</accession>
<dbReference type="InterPro" id="IPR002487">
    <property type="entry name" value="TF_Kbox"/>
</dbReference>
<feature type="domain" description="K-box" evidence="1">
    <location>
        <begin position="27"/>
        <end position="118"/>
    </location>
</feature>
<evidence type="ECO:0000259" key="1">
    <source>
        <dbReference type="PROSITE" id="PS51297"/>
    </source>
</evidence>
<evidence type="ECO:0000313" key="2">
    <source>
        <dbReference type="EMBL" id="KAH9330205.1"/>
    </source>
</evidence>
<feature type="non-terminal residue" evidence="2">
    <location>
        <position position="1"/>
    </location>
</feature>